<proteinExistence type="predicted"/>
<comment type="caution">
    <text evidence="1">The sequence shown here is derived from an EMBL/GenBank/DDBJ whole genome shotgun (WGS) entry which is preliminary data.</text>
</comment>
<dbReference type="AlphaFoldDB" id="A0A854BR80"/>
<protein>
    <submittedName>
        <fullName evidence="1">Uncharacterized protein</fullName>
    </submittedName>
</protein>
<evidence type="ECO:0000313" key="1">
    <source>
        <dbReference type="EMBL" id="OKV13097.1"/>
    </source>
</evidence>
<organism evidence="1 2">
    <name type="scientific">Escherichia coli</name>
    <dbReference type="NCBI Taxonomy" id="562"/>
    <lineage>
        <taxon>Bacteria</taxon>
        <taxon>Pseudomonadati</taxon>
        <taxon>Pseudomonadota</taxon>
        <taxon>Gammaproteobacteria</taxon>
        <taxon>Enterobacterales</taxon>
        <taxon>Enterobacteriaceae</taxon>
        <taxon>Escherichia</taxon>
    </lineage>
</organism>
<dbReference type="EMBL" id="LRKC01000116">
    <property type="protein sequence ID" value="OKV13097.1"/>
    <property type="molecule type" value="Genomic_DNA"/>
</dbReference>
<gene>
    <name evidence="1" type="ORF">AWP47_09855</name>
</gene>
<name>A0A854BR80_ECOLX</name>
<accession>A0A854BR80</accession>
<sequence length="104" mass="11970">MCRPCRKLRPNYLFNFSQIEVLKPLVSRVDAQIYLFHIRLFTALILNLMIMMVQMIGNMSLPYVRRTAPLASTISGMKCHVLIAASHPHIQLTQLFVGQEIKDI</sequence>
<dbReference type="Proteomes" id="UP000185794">
    <property type="component" value="Unassembled WGS sequence"/>
</dbReference>
<evidence type="ECO:0000313" key="2">
    <source>
        <dbReference type="Proteomes" id="UP000185794"/>
    </source>
</evidence>
<reference evidence="1 2" key="1">
    <citation type="journal article" date="2017" name="Front. Cell. Infect. Microbiol.">
        <title>Chaperone-usher pili loci of human colonization factor-negative enterotoxigenic Escherichia coli.</title>
        <authorList>
            <person name="Del Canto F."/>
            <person name="Vidal R."/>
            <person name="Stine O.C."/>
            <person name="Pop M."/>
        </authorList>
    </citation>
    <scope>NUCLEOTIDE SEQUENCE [LARGE SCALE GENOMIC DNA]</scope>
    <source>
        <strain evidence="1 2">700324</strain>
    </source>
</reference>